<reference evidence="2 3" key="1">
    <citation type="journal article" date="2004" name="Extremophiles">
        <title>Halobacillus locisalis sp. nov., a halophilic bacterium isolated from a marine solar saltern of the Yellow Sea in Korea.</title>
        <authorList>
            <person name="Yoon J.H."/>
            <person name="Kang K.H."/>
            <person name="Oh T.K."/>
            <person name="Park Y.H."/>
        </authorList>
    </citation>
    <scope>NUCLEOTIDE SEQUENCE [LARGE SCALE GENOMIC DNA]</scope>
    <source>
        <strain evidence="2 3">KCTC 3788</strain>
    </source>
</reference>
<evidence type="ECO:0000256" key="1">
    <source>
        <dbReference type="SAM" id="Phobius"/>
    </source>
</evidence>
<accession>A0A838CWG4</accession>
<dbReference type="EMBL" id="JACEFG010000003">
    <property type="protein sequence ID" value="MBA2176179.1"/>
    <property type="molecule type" value="Genomic_DNA"/>
</dbReference>
<keyword evidence="1" id="KW-0472">Membrane</keyword>
<evidence type="ECO:0000313" key="3">
    <source>
        <dbReference type="Proteomes" id="UP000571017"/>
    </source>
</evidence>
<keyword evidence="1" id="KW-0812">Transmembrane</keyword>
<keyword evidence="1" id="KW-1133">Transmembrane helix</keyword>
<proteinExistence type="predicted"/>
<feature type="transmembrane region" description="Helical" evidence="1">
    <location>
        <begin position="43"/>
        <end position="64"/>
    </location>
</feature>
<dbReference type="Proteomes" id="UP000571017">
    <property type="component" value="Unassembled WGS sequence"/>
</dbReference>
<evidence type="ECO:0000313" key="2">
    <source>
        <dbReference type="EMBL" id="MBA2176179.1"/>
    </source>
</evidence>
<comment type="caution">
    <text evidence="2">The sequence shown here is derived from an EMBL/GenBank/DDBJ whole genome shotgun (WGS) entry which is preliminary data.</text>
</comment>
<dbReference type="RefSeq" id="WP_181473211.1">
    <property type="nucleotide sequence ID" value="NZ_JACEFG010000003.1"/>
</dbReference>
<name>A0A838CWG4_9BACI</name>
<keyword evidence="3" id="KW-1185">Reference proteome</keyword>
<gene>
    <name evidence="2" type="ORF">H0266_14880</name>
</gene>
<protein>
    <submittedName>
        <fullName evidence="2">Uncharacterized protein</fullName>
    </submittedName>
</protein>
<feature type="transmembrane region" description="Helical" evidence="1">
    <location>
        <begin position="12"/>
        <end position="31"/>
    </location>
</feature>
<sequence length="67" mass="7403">MNLLTESGREMFLSASTVILLNAVVFFLLGLESLLDLEADRKVGYFFLSISLAVIITTFGVVWWGSS</sequence>
<dbReference type="AlphaFoldDB" id="A0A838CWG4"/>
<organism evidence="2 3">
    <name type="scientific">Halobacillus locisalis</name>
    <dbReference type="NCBI Taxonomy" id="220753"/>
    <lineage>
        <taxon>Bacteria</taxon>
        <taxon>Bacillati</taxon>
        <taxon>Bacillota</taxon>
        <taxon>Bacilli</taxon>
        <taxon>Bacillales</taxon>
        <taxon>Bacillaceae</taxon>
        <taxon>Halobacillus</taxon>
    </lineage>
</organism>